<accession>A0ABQ2HZ76</accession>
<keyword evidence="3" id="KW-1185">Reference proteome</keyword>
<evidence type="ECO:0000256" key="1">
    <source>
        <dbReference type="SAM" id="MobiDB-lite"/>
    </source>
</evidence>
<evidence type="ECO:0000313" key="2">
    <source>
        <dbReference type="EMBL" id="GGM95954.1"/>
    </source>
</evidence>
<reference evidence="3" key="1">
    <citation type="journal article" date="2019" name="Int. J. Syst. Evol. Microbiol.">
        <title>The Global Catalogue of Microorganisms (GCM) 10K type strain sequencing project: providing services to taxonomists for standard genome sequencing and annotation.</title>
        <authorList>
            <consortium name="The Broad Institute Genomics Platform"/>
            <consortium name="The Broad Institute Genome Sequencing Center for Infectious Disease"/>
            <person name="Wu L."/>
            <person name="Ma J."/>
        </authorList>
    </citation>
    <scope>NUCLEOTIDE SEQUENCE [LARGE SCALE GENOMIC DNA]</scope>
    <source>
        <strain evidence="3">JCM 1365</strain>
    </source>
</reference>
<gene>
    <name evidence="2" type="ORF">GCM10009721_23060</name>
</gene>
<comment type="caution">
    <text evidence="2">The sequence shown here is derived from an EMBL/GenBank/DDBJ whole genome shotgun (WGS) entry which is preliminary data.</text>
</comment>
<name>A0ABQ2HZ76_9MICO</name>
<sequence>MLDAALLELVARRETGLAGPDDDDVDLLGHPSTVAPLPGPVSRIPQAGWTYAVPPAPRASPRPIRTHSPPVE</sequence>
<organism evidence="2 3">
    <name type="scientific">Terrabacter tumescens</name>
    <dbReference type="NCBI Taxonomy" id="60443"/>
    <lineage>
        <taxon>Bacteria</taxon>
        <taxon>Bacillati</taxon>
        <taxon>Actinomycetota</taxon>
        <taxon>Actinomycetes</taxon>
        <taxon>Micrococcales</taxon>
        <taxon>Intrasporangiaceae</taxon>
        <taxon>Terrabacter</taxon>
    </lineage>
</organism>
<evidence type="ECO:0000313" key="3">
    <source>
        <dbReference type="Proteomes" id="UP000623461"/>
    </source>
</evidence>
<protein>
    <submittedName>
        <fullName evidence="2">Uncharacterized protein</fullName>
    </submittedName>
</protein>
<proteinExistence type="predicted"/>
<dbReference type="EMBL" id="BMNZ01000004">
    <property type="protein sequence ID" value="GGM95954.1"/>
    <property type="molecule type" value="Genomic_DNA"/>
</dbReference>
<feature type="region of interest" description="Disordered" evidence="1">
    <location>
        <begin position="16"/>
        <end position="72"/>
    </location>
</feature>
<dbReference type="Proteomes" id="UP000623461">
    <property type="component" value="Unassembled WGS sequence"/>
</dbReference>